<dbReference type="RefSeq" id="WP_129718750.1">
    <property type="nucleotide sequence ID" value="NZ_PRLK01000004.1"/>
</dbReference>
<dbReference type="PANTHER" id="PTHR23359">
    <property type="entry name" value="NUCLEOTIDE KINASE"/>
    <property type="match status" value="1"/>
</dbReference>
<feature type="binding site" evidence="5">
    <location>
        <position position="35"/>
    </location>
    <ligand>
        <name>AMP</name>
        <dbReference type="ChEBI" id="CHEBI:456215"/>
    </ligand>
</feature>
<evidence type="ECO:0000256" key="3">
    <source>
        <dbReference type="ARBA" id="ARBA00022741"/>
    </source>
</evidence>
<dbReference type="EC" id="2.7.4.3" evidence="5 7"/>
<keyword evidence="5 7" id="KW-0067">ATP-binding</keyword>
<feature type="binding site" evidence="5">
    <location>
        <position position="134"/>
    </location>
    <ligand>
        <name>AMP</name>
        <dbReference type="ChEBI" id="CHEBI:456215"/>
    </ligand>
</feature>
<feature type="binding site" evidence="5">
    <location>
        <begin position="50"/>
        <end position="52"/>
    </location>
    <ligand>
        <name>AMP</name>
        <dbReference type="ChEBI" id="CHEBI:456215"/>
    </ligand>
</feature>
<comment type="function">
    <text evidence="5">Catalyzes the reversible transfer of the terminal phosphate group between ATP and AMP. Plays an important role in cellular energy homeostasis and in adenine nucleotide metabolism.</text>
</comment>
<keyword evidence="1 5" id="KW-0808">Transferase</keyword>
<dbReference type="SUPFAM" id="SSF52540">
    <property type="entry name" value="P-loop containing nucleoside triphosphate hydrolases"/>
    <property type="match status" value="1"/>
</dbReference>
<keyword evidence="3 5" id="KW-0547">Nucleotide-binding</keyword>
<dbReference type="InterPro" id="IPR027417">
    <property type="entry name" value="P-loop_NTPase"/>
</dbReference>
<reference evidence="8 9" key="1">
    <citation type="journal article" date="2018" name="bioRxiv">
        <title>Evidence of independent acquisition and adaption of ultra-small bacteria to human hosts across the highly diverse yet reduced genomes of the phylum Saccharibacteria.</title>
        <authorList>
            <person name="McLean J.S."/>
            <person name="Bor B."/>
            <person name="To T.T."/>
            <person name="Liu Q."/>
            <person name="Kearns K.A."/>
            <person name="Solden L.M."/>
            <person name="Wrighton K.C."/>
            <person name="He X."/>
            <person name="Shi W."/>
        </authorList>
    </citation>
    <scope>NUCLEOTIDE SEQUENCE [LARGE SCALE GENOMIC DNA]</scope>
    <source>
        <strain evidence="8 9">TM7_CMJM_G6_1_HOT_870</strain>
    </source>
</reference>
<dbReference type="InterPro" id="IPR000850">
    <property type="entry name" value="Adenylat/UMP-CMP_kin"/>
</dbReference>
<comment type="caution">
    <text evidence="5">Lacks conserved residue(s) required for the propagation of feature annotation.</text>
</comment>
<gene>
    <name evidence="5 8" type="primary">adk</name>
    <name evidence="8" type="ORF">G6CMJM_00336</name>
</gene>
<sequence length="181" mass="20543">MIVFFGPAGAGKSVQGNLLAARNNWRWLGAGQLLRDSKDPELLATMSTGKLVDPNIVNRVMGEALVRANDKVSQVILDGYPRQLAQAQWLIENKDLYNRNVDLVIVLEVPRSELMRRLEIRGRLDDTPDVIDERLRIYRQEMYPVLNYFNENGVKIAHIDGTGTVGQVHDRIMEEIESCQI</sequence>
<keyword evidence="4 5" id="KW-0418">Kinase</keyword>
<keyword evidence="9" id="KW-1185">Reference proteome</keyword>
<dbReference type="Proteomes" id="UP001190925">
    <property type="component" value="Unassembled WGS sequence"/>
</dbReference>
<dbReference type="Gene3D" id="3.40.50.300">
    <property type="entry name" value="P-loop containing nucleotide triphosphate hydrolases"/>
    <property type="match status" value="1"/>
</dbReference>
<comment type="domain">
    <text evidence="5">Consists of three domains, a large central CORE domain and two small peripheral domains, NMPbind and LID, which undergo movements during catalysis. The LID domain closes over the site of phosphoryl transfer upon ATP binding. Assembling and dissambling the active center during each catalytic cycle provides an effective means to prevent ATP hydrolysis.</text>
</comment>
<dbReference type="EMBL" id="PRLK01000004">
    <property type="protein sequence ID" value="RYC72685.1"/>
    <property type="molecule type" value="Genomic_DNA"/>
</dbReference>
<evidence type="ECO:0000256" key="5">
    <source>
        <dbReference type="HAMAP-Rule" id="MF_00235"/>
    </source>
</evidence>
<comment type="subcellular location">
    <subcellularLocation>
        <location evidence="5 7">Cytoplasm</location>
    </subcellularLocation>
</comment>
<evidence type="ECO:0000256" key="6">
    <source>
        <dbReference type="RuleBase" id="RU003330"/>
    </source>
</evidence>
<accession>A0ABY0FID1</accession>
<comment type="caution">
    <text evidence="8">The sequence shown here is derived from an EMBL/GenBank/DDBJ whole genome shotgun (WGS) entry which is preliminary data.</text>
</comment>
<keyword evidence="5" id="KW-0963">Cytoplasm</keyword>
<evidence type="ECO:0000256" key="1">
    <source>
        <dbReference type="ARBA" id="ARBA00022679"/>
    </source>
</evidence>
<evidence type="ECO:0000256" key="7">
    <source>
        <dbReference type="RuleBase" id="RU003331"/>
    </source>
</evidence>
<comment type="subunit">
    <text evidence="5 7">Monomer.</text>
</comment>
<reference evidence="8 9" key="2">
    <citation type="journal article" date="2020" name="Cell Rep.">
        <title>Acquisition and Adaptation of Ultra-small Parasitic Reduced Genome Bacteria to Mammalian Hosts.</title>
        <authorList>
            <person name="McLean J.S."/>
            <person name="Bor B."/>
            <person name="Kerns K.A."/>
            <person name="Liu Q."/>
            <person name="To T.T."/>
            <person name="Solden L."/>
            <person name="Hendrickson E.L."/>
            <person name="Wrighton K."/>
            <person name="Shi W."/>
            <person name="He X."/>
        </authorList>
    </citation>
    <scope>NUCLEOTIDE SEQUENCE [LARGE SCALE GENOMIC DNA]</scope>
    <source>
        <strain evidence="8 9">TM7_CMJM_G6_1_HOT_870</strain>
    </source>
</reference>
<feature type="binding site" evidence="5">
    <location>
        <position position="121"/>
    </location>
    <ligand>
        <name>ATP</name>
        <dbReference type="ChEBI" id="CHEBI:30616"/>
    </ligand>
</feature>
<dbReference type="Pfam" id="PF00406">
    <property type="entry name" value="ADK"/>
    <property type="match status" value="1"/>
</dbReference>
<dbReference type="PRINTS" id="PR00094">
    <property type="entry name" value="ADENYLTKNASE"/>
</dbReference>
<organism evidence="8 9">
    <name type="scientific">Candidatus Nanogingivalis gingivitcus</name>
    <dbReference type="NCBI Taxonomy" id="2171992"/>
    <lineage>
        <taxon>Bacteria</taxon>
        <taxon>Candidatus Saccharimonadota</taxon>
        <taxon>Candidatus Nanosyncoccalia</taxon>
        <taxon>Candidatus Nanogingivales</taxon>
        <taxon>Candidatus Nanogingivalaceae</taxon>
        <taxon>Candidatus Nanogingivalis</taxon>
    </lineage>
</organism>
<dbReference type="InterPro" id="IPR033690">
    <property type="entry name" value="Adenylat_kinase_CS"/>
</dbReference>
<dbReference type="PROSITE" id="PS00113">
    <property type="entry name" value="ADENYLATE_KINASE"/>
    <property type="match status" value="1"/>
</dbReference>
<feature type="binding site" evidence="5">
    <location>
        <begin position="79"/>
        <end position="82"/>
    </location>
    <ligand>
        <name>AMP</name>
        <dbReference type="ChEBI" id="CHEBI:456215"/>
    </ligand>
</feature>
<dbReference type="GO" id="GO:0004017">
    <property type="term" value="F:AMP kinase activity"/>
    <property type="evidence" value="ECO:0007669"/>
    <property type="project" value="UniProtKB-EC"/>
</dbReference>
<evidence type="ECO:0000313" key="8">
    <source>
        <dbReference type="EMBL" id="RYC72685.1"/>
    </source>
</evidence>
<comment type="catalytic activity">
    <reaction evidence="5 7">
        <text>AMP + ATP = 2 ADP</text>
        <dbReference type="Rhea" id="RHEA:12973"/>
        <dbReference type="ChEBI" id="CHEBI:30616"/>
        <dbReference type="ChEBI" id="CHEBI:456215"/>
        <dbReference type="ChEBI" id="CHEBI:456216"/>
        <dbReference type="EC" id="2.7.4.3"/>
    </reaction>
</comment>
<proteinExistence type="inferred from homology"/>
<evidence type="ECO:0000256" key="2">
    <source>
        <dbReference type="ARBA" id="ARBA00022727"/>
    </source>
</evidence>
<keyword evidence="2 5" id="KW-0545">Nucleotide biosynthesis</keyword>
<evidence type="ECO:0000313" key="9">
    <source>
        <dbReference type="Proteomes" id="UP001190925"/>
    </source>
</evidence>
<comment type="pathway">
    <text evidence="5">Purine metabolism; AMP biosynthesis via salvage pathway; AMP from ADP: step 1/1.</text>
</comment>
<feature type="binding site" evidence="5">
    <location>
        <position position="123"/>
    </location>
    <ligand>
        <name>AMP</name>
        <dbReference type="ChEBI" id="CHEBI:456215"/>
    </ligand>
</feature>
<comment type="similarity">
    <text evidence="5 6">Belongs to the adenylate kinase family.</text>
</comment>
<feature type="binding site" evidence="5">
    <location>
        <position position="163"/>
    </location>
    <ligand>
        <name>ATP</name>
        <dbReference type="ChEBI" id="CHEBI:30616"/>
    </ligand>
</feature>
<dbReference type="CDD" id="cd01428">
    <property type="entry name" value="ADK"/>
    <property type="match status" value="1"/>
</dbReference>
<dbReference type="HAMAP" id="MF_00235">
    <property type="entry name" value="Adenylate_kinase_Adk"/>
    <property type="match status" value="1"/>
</dbReference>
<feature type="binding site" evidence="5">
    <location>
        <position position="86"/>
    </location>
    <ligand>
        <name>AMP</name>
        <dbReference type="ChEBI" id="CHEBI:456215"/>
    </ligand>
</feature>
<name>A0ABY0FID1_9BACT</name>
<evidence type="ECO:0000256" key="4">
    <source>
        <dbReference type="ARBA" id="ARBA00022777"/>
    </source>
</evidence>
<protein>
    <recommendedName>
        <fullName evidence="5 7">Adenylate kinase</fullName>
        <shortName evidence="5">AK</shortName>
        <ecNumber evidence="5 7">2.7.4.3</ecNumber>
    </recommendedName>
    <alternativeName>
        <fullName evidence="5">ATP-AMP transphosphorylase</fullName>
    </alternativeName>
    <alternativeName>
        <fullName evidence="5">ATP:AMP phosphotransferase</fullName>
    </alternativeName>
    <alternativeName>
        <fullName evidence="5">Adenylate monophosphate kinase</fullName>
    </alternativeName>
</protein>